<keyword evidence="2" id="KW-1185">Reference proteome</keyword>
<dbReference type="EMBL" id="BPQB01000026">
    <property type="protein sequence ID" value="GJE92368.1"/>
    <property type="molecule type" value="Genomic_DNA"/>
</dbReference>
<sequence>MVYKILEEDSFRRLAVAPSTLGGDSAEAVSWREPVWRATCPRIQASSGLGLGQCQTQRRARRTGRCADSRRSDQTMDHRAWRRRIRHRGDRCRSSLGKVCITEHVRIYAPGHSAHCHISREHSVLLEGRVRDQRVFEVVSVER</sequence>
<organism evidence="1 2">
    <name type="scientific">Phanerochaete sordida</name>
    <dbReference type="NCBI Taxonomy" id="48140"/>
    <lineage>
        <taxon>Eukaryota</taxon>
        <taxon>Fungi</taxon>
        <taxon>Dikarya</taxon>
        <taxon>Basidiomycota</taxon>
        <taxon>Agaricomycotina</taxon>
        <taxon>Agaricomycetes</taxon>
        <taxon>Polyporales</taxon>
        <taxon>Phanerochaetaceae</taxon>
        <taxon>Phanerochaete</taxon>
    </lineage>
</organism>
<evidence type="ECO:0000313" key="1">
    <source>
        <dbReference type="EMBL" id="GJE92368.1"/>
    </source>
</evidence>
<proteinExistence type="predicted"/>
<dbReference type="AlphaFoldDB" id="A0A9P3LF93"/>
<accession>A0A9P3LF93</accession>
<protein>
    <submittedName>
        <fullName evidence="1">Uncharacterized protein</fullName>
    </submittedName>
</protein>
<gene>
    <name evidence="1" type="ORF">PsYK624_085220</name>
</gene>
<reference evidence="1 2" key="1">
    <citation type="submission" date="2021-08" db="EMBL/GenBank/DDBJ databases">
        <title>Draft Genome Sequence of Phanerochaete sordida strain YK-624.</title>
        <authorList>
            <person name="Mori T."/>
            <person name="Dohra H."/>
            <person name="Suzuki T."/>
            <person name="Kawagishi H."/>
            <person name="Hirai H."/>
        </authorList>
    </citation>
    <scope>NUCLEOTIDE SEQUENCE [LARGE SCALE GENOMIC DNA]</scope>
    <source>
        <strain evidence="1 2">YK-624</strain>
    </source>
</reference>
<evidence type="ECO:0000313" key="2">
    <source>
        <dbReference type="Proteomes" id="UP000703269"/>
    </source>
</evidence>
<comment type="caution">
    <text evidence="1">The sequence shown here is derived from an EMBL/GenBank/DDBJ whole genome shotgun (WGS) entry which is preliminary data.</text>
</comment>
<name>A0A9P3LF93_9APHY</name>
<dbReference type="Proteomes" id="UP000703269">
    <property type="component" value="Unassembled WGS sequence"/>
</dbReference>